<keyword evidence="9" id="KW-0511">Multifunctional enzyme</keyword>
<feature type="transmembrane region" description="Helical" evidence="10">
    <location>
        <begin position="197"/>
        <end position="222"/>
    </location>
</feature>
<dbReference type="GO" id="GO:0008168">
    <property type="term" value="F:methyltransferase activity"/>
    <property type="evidence" value="ECO:0007669"/>
    <property type="project" value="UniProtKB-KW"/>
</dbReference>
<evidence type="ECO:0000256" key="1">
    <source>
        <dbReference type="ARBA" id="ARBA00004429"/>
    </source>
</evidence>
<dbReference type="AlphaFoldDB" id="A0A238ZCR6"/>
<dbReference type="GO" id="GO:0004190">
    <property type="term" value="F:aspartic-type endopeptidase activity"/>
    <property type="evidence" value="ECO:0007669"/>
    <property type="project" value="UniProtKB-EC"/>
</dbReference>
<evidence type="ECO:0000256" key="10">
    <source>
        <dbReference type="SAM" id="Phobius"/>
    </source>
</evidence>
<keyword evidence="14" id="KW-1185">Reference proteome</keyword>
<feature type="transmembrane region" description="Helical" evidence="10">
    <location>
        <begin position="93"/>
        <end position="123"/>
    </location>
</feature>
<keyword evidence="9" id="KW-0645">Protease</keyword>
<evidence type="ECO:0000259" key="12">
    <source>
        <dbReference type="Pfam" id="PF06750"/>
    </source>
</evidence>
<evidence type="ECO:0000259" key="11">
    <source>
        <dbReference type="Pfam" id="PF01478"/>
    </source>
</evidence>
<dbReference type="PANTHER" id="PTHR30487:SF0">
    <property type="entry name" value="PREPILIN LEADER PEPTIDASE_N-METHYLTRANSFERASE-RELATED"/>
    <property type="match status" value="1"/>
</dbReference>
<organism evidence="13 14">
    <name type="scientific">Humidesulfovibrio mexicanus</name>
    <dbReference type="NCBI Taxonomy" id="147047"/>
    <lineage>
        <taxon>Bacteria</taxon>
        <taxon>Pseudomonadati</taxon>
        <taxon>Thermodesulfobacteriota</taxon>
        <taxon>Desulfovibrionia</taxon>
        <taxon>Desulfovibrionales</taxon>
        <taxon>Desulfovibrionaceae</taxon>
        <taxon>Humidesulfovibrio</taxon>
    </lineage>
</organism>
<gene>
    <name evidence="13" type="ORF">SAMN04488503_1391</name>
</gene>
<accession>A0A238ZCR6</accession>
<dbReference type="RefSeq" id="WP_089273074.1">
    <property type="nucleotide sequence ID" value="NZ_FZOC01000002.1"/>
</dbReference>
<dbReference type="GO" id="GO:0006465">
    <property type="term" value="P:signal peptide processing"/>
    <property type="evidence" value="ECO:0007669"/>
    <property type="project" value="TreeGrafter"/>
</dbReference>
<feature type="transmembrane region" description="Helical" evidence="10">
    <location>
        <begin position="243"/>
        <end position="266"/>
    </location>
</feature>
<evidence type="ECO:0000256" key="3">
    <source>
        <dbReference type="ARBA" id="ARBA00022475"/>
    </source>
</evidence>
<dbReference type="OrthoDB" id="9789291at2"/>
<keyword evidence="3" id="KW-1003">Cell membrane</keyword>
<feature type="domain" description="Prepilin type IV endopeptidase peptidase" evidence="11">
    <location>
        <begin position="113"/>
        <end position="223"/>
    </location>
</feature>
<dbReference type="InterPro" id="IPR050882">
    <property type="entry name" value="Prepilin_peptidase/N-MTase"/>
</dbReference>
<dbReference type="GO" id="GO:0032259">
    <property type="term" value="P:methylation"/>
    <property type="evidence" value="ECO:0007669"/>
    <property type="project" value="UniProtKB-KW"/>
</dbReference>
<keyword evidence="5 9" id="KW-0812">Transmembrane</keyword>
<keyword evidence="9" id="KW-0808">Transferase</keyword>
<dbReference type="PRINTS" id="PR00864">
    <property type="entry name" value="PREPILNPTASE"/>
</dbReference>
<dbReference type="EC" id="2.1.1.-" evidence="9"/>
<reference evidence="13 14" key="1">
    <citation type="submission" date="2017-06" db="EMBL/GenBank/DDBJ databases">
        <authorList>
            <person name="Kim H.J."/>
            <person name="Triplett B.A."/>
        </authorList>
    </citation>
    <scope>NUCLEOTIDE SEQUENCE [LARGE SCALE GENOMIC DNA]</scope>
    <source>
        <strain evidence="13 14">DSM 13116</strain>
    </source>
</reference>
<evidence type="ECO:0000313" key="14">
    <source>
        <dbReference type="Proteomes" id="UP000198324"/>
    </source>
</evidence>
<proteinExistence type="inferred from homology"/>
<dbReference type="Proteomes" id="UP000198324">
    <property type="component" value="Unassembled WGS sequence"/>
</dbReference>
<evidence type="ECO:0000256" key="7">
    <source>
        <dbReference type="ARBA" id="ARBA00023136"/>
    </source>
</evidence>
<keyword evidence="6 10" id="KW-1133">Transmembrane helix</keyword>
<evidence type="ECO:0000256" key="6">
    <source>
        <dbReference type="ARBA" id="ARBA00022989"/>
    </source>
</evidence>
<dbReference type="InterPro" id="IPR000045">
    <property type="entry name" value="Prepilin_IV_endopep_pep"/>
</dbReference>
<dbReference type="InterPro" id="IPR014032">
    <property type="entry name" value="Peptidase_A24A_bac"/>
</dbReference>
<dbReference type="Pfam" id="PF01478">
    <property type="entry name" value="Peptidase_A24"/>
    <property type="match status" value="1"/>
</dbReference>
<name>A0A238ZCR6_9BACT</name>
<dbReference type="Gene3D" id="1.20.120.1220">
    <property type="match status" value="1"/>
</dbReference>
<evidence type="ECO:0000256" key="2">
    <source>
        <dbReference type="ARBA" id="ARBA00005801"/>
    </source>
</evidence>
<evidence type="ECO:0000256" key="5">
    <source>
        <dbReference type="ARBA" id="ARBA00022692"/>
    </source>
</evidence>
<keyword evidence="7 10" id="KW-0472">Membrane</keyword>
<dbReference type="PANTHER" id="PTHR30487">
    <property type="entry name" value="TYPE 4 PREPILIN-LIKE PROTEINS LEADER PEPTIDE-PROCESSING ENZYME"/>
    <property type="match status" value="1"/>
</dbReference>
<comment type="catalytic activity">
    <reaction evidence="9">
        <text>Typically cleaves a -Gly-|-Phe- bond to release an N-terminal, basic peptide of 5-8 residues from type IV prepilin, and then N-methylates the new N-terminal amino group, the methyl donor being S-adenosyl-L-methionine.</text>
        <dbReference type="EC" id="3.4.23.43"/>
    </reaction>
</comment>
<protein>
    <recommendedName>
        <fullName evidence="9">Prepilin leader peptidase/N-methyltransferase</fullName>
        <ecNumber evidence="9">2.1.1.-</ecNumber>
        <ecNumber evidence="9">3.4.23.43</ecNumber>
    </recommendedName>
</protein>
<comment type="function">
    <text evidence="9">Plays an essential role in type IV pili and type II pseudopili formation by proteolytically removing the leader sequence from substrate proteins and subsequently monomethylating the alpha-amino group of the newly exposed N-terminal phenylalanine.</text>
</comment>
<comment type="subcellular location">
    <subcellularLocation>
        <location evidence="1">Cell inner membrane</location>
        <topology evidence="1">Multi-pass membrane protein</topology>
    </subcellularLocation>
    <subcellularLocation>
        <location evidence="9">Cell membrane</location>
        <topology evidence="9">Multi-pass membrane protein</topology>
    </subcellularLocation>
</comment>
<dbReference type="GO" id="GO:0005886">
    <property type="term" value="C:plasma membrane"/>
    <property type="evidence" value="ECO:0007669"/>
    <property type="project" value="UniProtKB-SubCell"/>
</dbReference>
<keyword evidence="4" id="KW-0997">Cell inner membrane</keyword>
<dbReference type="EC" id="3.4.23.43" evidence="9"/>
<feature type="domain" description="Prepilin peptidase A24 N-terminal" evidence="12">
    <location>
        <begin position="18"/>
        <end position="100"/>
    </location>
</feature>
<evidence type="ECO:0000256" key="4">
    <source>
        <dbReference type="ARBA" id="ARBA00022519"/>
    </source>
</evidence>
<keyword evidence="9" id="KW-0378">Hydrolase</keyword>
<feature type="transmembrane region" description="Helical" evidence="10">
    <location>
        <begin position="135"/>
        <end position="154"/>
    </location>
</feature>
<dbReference type="EMBL" id="FZOC01000002">
    <property type="protein sequence ID" value="SNR80494.1"/>
    <property type="molecule type" value="Genomic_DNA"/>
</dbReference>
<evidence type="ECO:0000256" key="9">
    <source>
        <dbReference type="RuleBase" id="RU003794"/>
    </source>
</evidence>
<dbReference type="Pfam" id="PF06750">
    <property type="entry name" value="A24_N_bact"/>
    <property type="match status" value="1"/>
</dbReference>
<keyword evidence="9" id="KW-0489">Methyltransferase</keyword>
<evidence type="ECO:0000256" key="8">
    <source>
        <dbReference type="RuleBase" id="RU003793"/>
    </source>
</evidence>
<comment type="similarity">
    <text evidence="2 8">Belongs to the peptidase A24 family.</text>
</comment>
<dbReference type="InterPro" id="IPR010627">
    <property type="entry name" value="Prepilin_pept_A24_N"/>
</dbReference>
<evidence type="ECO:0000313" key="13">
    <source>
        <dbReference type="EMBL" id="SNR80494.1"/>
    </source>
</evidence>
<sequence length="271" mass="27725">MTAVSALPNALALPLAALLGLALGSFAACAGHRLARGGSVLSPARSHCPACGHTLSWRENLPLLGWLLLGGKCRSCKTPIPARYPLAELASALFALAAAAVFGTTPHLAAALLFGTLFLVLSLIDLEIRLLPDRLTLPGAAVALACSALLPPLWTLGIGWERAFLGALLGGGGLWGVSELYRRLRGVDGLGLGDAKLMLLIGALLGPAAVGITLFAGALLALPGGIAAMRTSNGRGMQTSLPFGPFLCAGAAGYLLAGPWLLHWWLGLPLP</sequence>